<reference evidence="1 2" key="2">
    <citation type="submission" date="2022-06" db="EMBL/GenBank/DDBJ databases">
        <title>Genomic Encyclopedia of Type Strains, Phase I: the one thousand microbial genomes (KMG-I) project.</title>
        <authorList>
            <person name="Kyrpides N."/>
        </authorList>
    </citation>
    <scope>NUCLEOTIDE SEQUENCE [LARGE SCALE GENOMIC DNA]</scope>
    <source>
        <strain evidence="1 2">DSM 43889</strain>
    </source>
</reference>
<sequence>MAWERLRSAVGGTASHLVCTVVFTLVQGWALVSLVAGAGSGGCRSPWWRPPRWSPSRTGGVICSSSYATPVHLGSRRILSRKAAS</sequence>
<keyword evidence="2" id="KW-1185">Reference proteome</keyword>
<evidence type="ECO:0000313" key="1">
    <source>
        <dbReference type="EMBL" id="MCP2331244.1"/>
    </source>
</evidence>
<name>A0ABT1JGC7_ACTCY</name>
<dbReference type="EMBL" id="AUBJ02000001">
    <property type="protein sequence ID" value="MCP2331244.1"/>
    <property type="molecule type" value="Genomic_DNA"/>
</dbReference>
<organism evidence="1 2">
    <name type="scientific">Actinoalloteichus caeruleus DSM 43889</name>
    <dbReference type="NCBI Taxonomy" id="1120930"/>
    <lineage>
        <taxon>Bacteria</taxon>
        <taxon>Bacillati</taxon>
        <taxon>Actinomycetota</taxon>
        <taxon>Actinomycetes</taxon>
        <taxon>Pseudonocardiales</taxon>
        <taxon>Pseudonocardiaceae</taxon>
        <taxon>Actinoalloteichus</taxon>
        <taxon>Actinoalloteichus cyanogriseus</taxon>
    </lineage>
</organism>
<reference evidence="1 2" key="1">
    <citation type="submission" date="2013-07" db="EMBL/GenBank/DDBJ databases">
        <authorList>
            <consortium name="DOE Joint Genome Institute"/>
            <person name="Reeve W."/>
            <person name="Huntemann M."/>
            <person name="Han J."/>
            <person name="Chen A."/>
            <person name="Kyrpides N."/>
            <person name="Mavromatis K."/>
            <person name="Markowitz V."/>
            <person name="Palaniappan K."/>
            <person name="Ivanova N."/>
            <person name="Schaumberg A."/>
            <person name="Pati A."/>
            <person name="Liolios K."/>
            <person name="Nordberg H.P."/>
            <person name="Cantor M.N."/>
            <person name="Hua S.X."/>
            <person name="Woyke T."/>
        </authorList>
    </citation>
    <scope>NUCLEOTIDE SEQUENCE [LARGE SCALE GENOMIC DNA]</scope>
    <source>
        <strain evidence="1 2">DSM 43889</strain>
    </source>
</reference>
<protein>
    <submittedName>
        <fullName evidence="1">Uncharacterized protein</fullName>
    </submittedName>
</protein>
<dbReference type="Proteomes" id="UP000791080">
    <property type="component" value="Unassembled WGS sequence"/>
</dbReference>
<evidence type="ECO:0000313" key="2">
    <source>
        <dbReference type="Proteomes" id="UP000791080"/>
    </source>
</evidence>
<comment type="caution">
    <text evidence="1">The sequence shown here is derived from an EMBL/GenBank/DDBJ whole genome shotgun (WGS) entry which is preliminary data.</text>
</comment>
<gene>
    <name evidence="1" type="ORF">G443_001514</name>
</gene>
<accession>A0ABT1JGC7</accession>
<proteinExistence type="predicted"/>